<sequence>MRVVITGAAGFIGRKLTAALIRQGQLMGPGEAPAPISELVLADHVDFAAPSTGTGSIPIRKLIGDLRDAGYRQQLFEGGVGSLFHLAAALTTEAERDIALGIETNVLSLLGLLDLCRAQKTAPRFIFASSIATFGGTLPGVVDDTTAQTPQTSYGAHKVIAEQLISDQSRHGMLDGRALRLPIVVIRPKAAPSVSDSVAAILREPLNGRDVDCPFKPETVLPVVSVQAVVRALLKLHDLSADTIGALRAFNLPALSVTAAEMASAVQGYPQRKPGQVNWRPDAQMQKIVDGWPARFESARARQLGILSDASITEIIDAWLKDAP</sequence>
<evidence type="ECO:0000313" key="4">
    <source>
        <dbReference type="EMBL" id="QDO96145.1"/>
    </source>
</evidence>
<gene>
    <name evidence="4" type="ORF">FNB15_02105</name>
</gene>
<dbReference type="KEGG" id="fer:FNB15_02105"/>
<dbReference type="OrthoDB" id="9801056at2"/>
<keyword evidence="1" id="KW-0521">NADP</keyword>
<dbReference type="AlphaFoldDB" id="A0A516GXD0"/>
<evidence type="ECO:0000256" key="2">
    <source>
        <dbReference type="ARBA" id="ARBA00023277"/>
    </source>
</evidence>
<feature type="domain" description="NAD-dependent epimerase/dehydratase" evidence="3">
    <location>
        <begin position="3"/>
        <end position="236"/>
    </location>
</feature>
<organism evidence="4 5">
    <name type="scientific">Ferrovibrio terrae</name>
    <dbReference type="NCBI Taxonomy" id="2594003"/>
    <lineage>
        <taxon>Bacteria</taxon>
        <taxon>Pseudomonadati</taxon>
        <taxon>Pseudomonadota</taxon>
        <taxon>Alphaproteobacteria</taxon>
        <taxon>Rhodospirillales</taxon>
        <taxon>Rhodospirillaceae</taxon>
        <taxon>Ferrovibrio</taxon>
    </lineage>
</organism>
<keyword evidence="5" id="KW-1185">Reference proteome</keyword>
<dbReference type="Pfam" id="PF01370">
    <property type="entry name" value="Epimerase"/>
    <property type="match status" value="1"/>
</dbReference>
<dbReference type="Gene3D" id="3.90.25.10">
    <property type="entry name" value="UDP-galactose 4-epimerase, domain 1"/>
    <property type="match status" value="1"/>
</dbReference>
<accession>A0A516GXD0</accession>
<dbReference type="Gene3D" id="3.40.50.720">
    <property type="entry name" value="NAD(P)-binding Rossmann-like Domain"/>
    <property type="match status" value="1"/>
</dbReference>
<dbReference type="Proteomes" id="UP000317496">
    <property type="component" value="Chromosome"/>
</dbReference>
<dbReference type="PANTHER" id="PTHR43103">
    <property type="entry name" value="NUCLEOSIDE-DIPHOSPHATE-SUGAR EPIMERASE"/>
    <property type="match status" value="1"/>
</dbReference>
<dbReference type="SUPFAM" id="SSF51735">
    <property type="entry name" value="NAD(P)-binding Rossmann-fold domains"/>
    <property type="match status" value="1"/>
</dbReference>
<keyword evidence="2" id="KW-0119">Carbohydrate metabolism</keyword>
<protein>
    <submittedName>
        <fullName evidence="4">NAD-dependent epimerase/dehydratase family protein</fullName>
    </submittedName>
</protein>
<name>A0A516GXD0_9PROT</name>
<dbReference type="InterPro" id="IPR001509">
    <property type="entry name" value="Epimerase_deHydtase"/>
</dbReference>
<evidence type="ECO:0000313" key="5">
    <source>
        <dbReference type="Proteomes" id="UP000317496"/>
    </source>
</evidence>
<dbReference type="RefSeq" id="WP_144067126.1">
    <property type="nucleotide sequence ID" value="NZ_CP041636.1"/>
</dbReference>
<dbReference type="EMBL" id="CP041636">
    <property type="protein sequence ID" value="QDO96145.1"/>
    <property type="molecule type" value="Genomic_DNA"/>
</dbReference>
<evidence type="ECO:0000256" key="1">
    <source>
        <dbReference type="ARBA" id="ARBA00022857"/>
    </source>
</evidence>
<dbReference type="PANTHER" id="PTHR43103:SF3">
    <property type="entry name" value="ADP-L-GLYCERO-D-MANNO-HEPTOSE-6-EPIMERASE"/>
    <property type="match status" value="1"/>
</dbReference>
<evidence type="ECO:0000259" key="3">
    <source>
        <dbReference type="Pfam" id="PF01370"/>
    </source>
</evidence>
<proteinExistence type="predicted"/>
<reference evidence="4 5" key="1">
    <citation type="submission" date="2019-07" db="EMBL/GenBank/DDBJ databases">
        <title>Genome sequencing for Ferrovibrio sp. K5.</title>
        <authorList>
            <person name="Park S.-J."/>
        </authorList>
    </citation>
    <scope>NUCLEOTIDE SEQUENCE [LARGE SCALE GENOMIC DNA]</scope>
    <source>
        <strain evidence="4 5">K5</strain>
    </source>
</reference>
<dbReference type="InterPro" id="IPR036291">
    <property type="entry name" value="NAD(P)-bd_dom_sf"/>
</dbReference>